<sequence length="2095" mass="236828">MTQPTSTCQRSHNPSDFPEPVSNNLLLYRKLRLVIDSCVGVLQRDDFPDYETELGNEIITDLSRFCYQSFQTSARVSNEIDTLSPYLFRASAYSLFGHLIINAQLFKNHKKTDFISNTESKLPKFLNVVTGTPGIGKSACRFPFITLLMSHGVKDVTTKKEGEGTFVFSKRDPKSMGMVNIKSRTVHGPVDFDTPSYLYTYDVDYFPLSEEAQNEIRQQTEKMDTPYLTTKYRGVLNNLETSRTSFLGQVSVPSVEYFPYFVRLLMGTQKSFPLKKVRSIKKDMFLTQPSKIVRGSQVAKGSNSTDPGTQFIDEKGNTLSLKSTPKKRSIRREGELTEFDQIVEADTFFSEGSYVLLKDISAKRRRLNDLEPITTDTYVEAGSIIREGSKIEAGSTLNYKYSIQNSLKDTRWHVIDDHQLTDGSQLNTDEFHVLFSSPKGLRWRTLNDTPKAPSYIIIESTVPKYAPQEEAAFLNTIPTISVVEPEDDVAVQRGVELFSFIPRFVLNPTESSRALKSISKDPKTGIPKSAKDLFELDVSHKLIHFTCPQFDCNNWHTEFASDLAKRNIMHVFGVQAKASYVEFLQTMKNHPEHSQEKGAIFHTFVSDAITRGFFISQPKRAFGGAQILKASNDPTKDVGIKLPPTIGEAYVFLRGPSNMSSAELPDLKTISPEKLRPLPQNFECLFENCATLNGVTWRELPKNDAGSSAASQPTASTNPTDNTSPKNDDGSSAASQPSASTNPTDNTSPKNDDGSSAASQPTASTNPTDNTSPKTFIGPFKCFTFYLNPLGGNNSGFDSILLFFQVGTYMDGTEPRLQIHKLSVMFIQSTMAEDHGLSDSGPNLMYLWVCLFCTVYGLNPDQIYPHLFYVTPPMGEIKTNYGKGASTEFFMKAHNIWEMCYYPEDPKSEENVELVEPKRHLMVNNVNPLPANDNPNHFRCYYCGLILEELFVDHICNHVRPKKSEGPSGPGTAWTVASSNIGIGMFDHPKPKKGVPIPSYTTTFVFNLWSNTSGGVDDRSDARKRVFEIELTYQEIGIFPNIHKSPRTFDIMNVVMVPFDQAVTPYHDPAVLDQPKTPRNCEFTIRPTQPLPNFFSLVPPISKDSISNRPNDEPPPFELVLAISDNLGAKPETLGLDVSNPKSHLHATLQMVHLWINGYQITFSKTKSLTIHEKKITPRNDFVELARWNDLRIPICPMHVPVSCYGKLPVIINQTSRYTLSDLRTLILSPDQSDSSISAEDMFIDFIVQGEDLPPDTVPRLLRAKAAKTPLVPDDLALLYERIPHLKEPERNDYDLQLLLSVVNGTRNHISEIMGSCCEYLDFPLKIPDSSVLDTMKQSLDNGYSAARQRLKPFLDRLKRGNRNFEDFGENSFEFKCLEDDALLPRWHQGLLIPWIMKGTVTRAKKYSKKLLSSDALQPDDKWVLIAAMMVHAPISQSEQTYLNGVIKESFSDQFQEDLLSLVNHYSEQSLEEVVCQSNQTRTKLWNQTLFHLRMNEALIPDEAGFLCGLFLRQAQKPKDLDGLINKITNCPISWKDQETLIALVNGLPRLTFQLRKDMMPNPPSLTEEERSGLVSKIEQSTLSEAERNILVNTLNHVESLTFQQRENMDKLMEKIPFSKTEKDALKIQFYYTYLLCSDTTLVHRSILHQLTSTQKTIKELFEIFRGTTTTPLDEKRKDTLKAALNESRSSIAETHRLLFERLKAKRFSRKDYAVLLCCPNGGRSFYLPGRVQIITPGRKVFNFLRGKENSLYYWAHWKYGLSGQLNSYGSHKCNKNPYRPRRESFIGADGGEFSVDWFDTPETSSLQQNAPIVVLVHGVNGGSSETWLQKMALRLANKEGYRVCCIILRGCCGSRATTMRSYHGGYTEDLHILLDTLVSRYPQSSIAVIGYSLGGNLVAKYFGERNSKIRPYIEYAHLKDAKPIPSNVKCGASICCPYDFELVDKLLSHKDQLLVAKGYEKFLLRNKDIFSKHPNWSTFEQNLGKQEFREIDAMLTISFFQYPDVETFYRDSSCRYYLDGIQHPFLFISCENDPMSLFKAFPKKELTAAPDNVGTLLVKGGGHVGMFSFADTRKTFDEEILVQYLEHNILGKSN</sequence>
<evidence type="ECO:0000259" key="3">
    <source>
        <dbReference type="Pfam" id="PF00561"/>
    </source>
</evidence>
<comment type="similarity">
    <text evidence="1">Belongs to the AB hydrolase superfamily. AB hydrolase 4 family.</text>
</comment>
<evidence type="ECO:0000256" key="2">
    <source>
        <dbReference type="SAM" id="MobiDB-lite"/>
    </source>
</evidence>
<comment type="caution">
    <text evidence="4">The sequence shown here is derived from an EMBL/GenBank/DDBJ whole genome shotgun (WGS) entry which is preliminary data.</text>
</comment>
<dbReference type="PANTHER" id="PTHR10794:SF63">
    <property type="entry name" value="ALPHA_BETA HYDROLASE 1, ISOFORM A"/>
    <property type="match status" value="1"/>
</dbReference>
<dbReference type="Proteomes" id="UP001281761">
    <property type="component" value="Unassembled WGS sequence"/>
</dbReference>
<dbReference type="InterPro" id="IPR050960">
    <property type="entry name" value="AB_hydrolase_4_sf"/>
</dbReference>
<proteinExistence type="inferred from homology"/>
<feature type="region of interest" description="Disordered" evidence="2">
    <location>
        <begin position="702"/>
        <end position="772"/>
    </location>
</feature>
<keyword evidence="4" id="KW-0378">Hydrolase</keyword>
<gene>
    <name evidence="4" type="ORF">BLNAU_21737</name>
</gene>
<organism evidence="4 5">
    <name type="scientific">Blattamonas nauphoetae</name>
    <dbReference type="NCBI Taxonomy" id="2049346"/>
    <lineage>
        <taxon>Eukaryota</taxon>
        <taxon>Metamonada</taxon>
        <taxon>Preaxostyla</taxon>
        <taxon>Oxymonadida</taxon>
        <taxon>Blattamonas</taxon>
    </lineage>
</organism>
<dbReference type="Gene3D" id="3.40.50.1820">
    <property type="entry name" value="alpha/beta hydrolase"/>
    <property type="match status" value="1"/>
</dbReference>
<dbReference type="EC" id="3.1.1.-" evidence="4"/>
<reference evidence="4 5" key="1">
    <citation type="journal article" date="2022" name="bioRxiv">
        <title>Genomics of Preaxostyla Flagellates Illuminates Evolutionary Transitions and the Path Towards Mitochondrial Loss.</title>
        <authorList>
            <person name="Novak L.V.F."/>
            <person name="Treitli S.C."/>
            <person name="Pyrih J."/>
            <person name="Halakuc P."/>
            <person name="Pipaliya S.V."/>
            <person name="Vacek V."/>
            <person name="Brzon O."/>
            <person name="Soukal P."/>
            <person name="Eme L."/>
            <person name="Dacks J.B."/>
            <person name="Karnkowska A."/>
            <person name="Elias M."/>
            <person name="Hampl V."/>
        </authorList>
    </citation>
    <scope>NUCLEOTIDE SEQUENCE [LARGE SCALE GENOMIC DNA]</scope>
    <source>
        <strain evidence="4">NAU3</strain>
        <tissue evidence="4">Gut</tissue>
    </source>
</reference>
<dbReference type="SUPFAM" id="SSF53474">
    <property type="entry name" value="alpha/beta-Hydrolases"/>
    <property type="match status" value="1"/>
</dbReference>
<dbReference type="InterPro" id="IPR029058">
    <property type="entry name" value="AB_hydrolase_fold"/>
</dbReference>
<dbReference type="Pfam" id="PF00561">
    <property type="entry name" value="Abhydrolase_1"/>
    <property type="match status" value="1"/>
</dbReference>
<feature type="domain" description="AB hydrolase-1" evidence="3">
    <location>
        <begin position="1812"/>
        <end position="1911"/>
    </location>
</feature>
<feature type="compositionally biased region" description="Polar residues" evidence="2">
    <location>
        <begin position="705"/>
        <end position="772"/>
    </location>
</feature>
<keyword evidence="5" id="KW-1185">Reference proteome</keyword>
<name>A0ABQ9WVI8_9EUKA</name>
<accession>A0ABQ9WVI8</accession>
<dbReference type="EMBL" id="JARBJD010000351">
    <property type="protein sequence ID" value="KAK2943348.1"/>
    <property type="molecule type" value="Genomic_DNA"/>
</dbReference>
<protein>
    <submittedName>
        <fullName evidence="4">Embryogenesis-associated protein EMB8</fullName>
        <ecNumber evidence="4">3.1.1.-</ecNumber>
    </submittedName>
</protein>
<evidence type="ECO:0000313" key="5">
    <source>
        <dbReference type="Proteomes" id="UP001281761"/>
    </source>
</evidence>
<dbReference type="InterPro" id="IPR000073">
    <property type="entry name" value="AB_hydrolase_1"/>
</dbReference>
<dbReference type="GO" id="GO:0016787">
    <property type="term" value="F:hydrolase activity"/>
    <property type="evidence" value="ECO:0007669"/>
    <property type="project" value="UniProtKB-KW"/>
</dbReference>
<evidence type="ECO:0000313" key="4">
    <source>
        <dbReference type="EMBL" id="KAK2943348.1"/>
    </source>
</evidence>
<evidence type="ECO:0000256" key="1">
    <source>
        <dbReference type="ARBA" id="ARBA00010884"/>
    </source>
</evidence>
<dbReference type="PANTHER" id="PTHR10794">
    <property type="entry name" value="ABHYDROLASE DOMAIN-CONTAINING PROTEIN"/>
    <property type="match status" value="1"/>
</dbReference>